<dbReference type="GO" id="GO:0005634">
    <property type="term" value="C:nucleus"/>
    <property type="evidence" value="ECO:0007669"/>
    <property type="project" value="TreeGrafter"/>
</dbReference>
<dbReference type="OrthoDB" id="300709at2759"/>
<dbReference type="CDD" id="cd05251">
    <property type="entry name" value="NmrA_like_SDR_a"/>
    <property type="match status" value="1"/>
</dbReference>
<dbReference type="AlphaFoldDB" id="A0A5M6BVI2"/>
<evidence type="ECO:0000313" key="4">
    <source>
        <dbReference type="EMBL" id="WWD18262.1"/>
    </source>
</evidence>
<keyword evidence="5" id="KW-1185">Reference proteome</keyword>
<dbReference type="InterPro" id="IPR036291">
    <property type="entry name" value="NAD(P)-bd_dom_sf"/>
</dbReference>
<dbReference type="PANTHER" id="PTHR42748:SF31">
    <property type="entry name" value="NMRA-LIKE DOMAIN-CONTAINING PROTEIN-RELATED"/>
    <property type="match status" value="1"/>
</dbReference>
<comment type="similarity">
    <text evidence="1">Belongs to the NmrA-type oxidoreductase family.</text>
</comment>
<dbReference type="InterPro" id="IPR008030">
    <property type="entry name" value="NmrA-like"/>
</dbReference>
<dbReference type="KEGG" id="ksn:43590263"/>
<protein>
    <recommendedName>
        <fullName evidence="3">NmrA-like domain-containing protein</fullName>
    </recommendedName>
</protein>
<reference evidence="4" key="1">
    <citation type="submission" date="2017-08" db="EMBL/GenBank/DDBJ databases">
        <authorList>
            <person name="Cuomo C."/>
            <person name="Billmyre B."/>
            <person name="Heitman J."/>
        </authorList>
    </citation>
    <scope>NUCLEOTIDE SEQUENCE</scope>
    <source>
        <strain evidence="4">CBS 12478</strain>
    </source>
</reference>
<dbReference type="Proteomes" id="UP000322225">
    <property type="component" value="Chromosome 5"/>
</dbReference>
<gene>
    <name evidence="4" type="ORF">CI109_102712</name>
</gene>
<dbReference type="GeneID" id="43590263"/>
<feature type="domain" description="NmrA-like" evidence="3">
    <location>
        <begin position="2"/>
        <end position="307"/>
    </location>
</feature>
<sequence length="317" mass="34670">MSKILVVVGATGKQGGSVITSILNDPKAKAQFSIRAITRDTSKPAAKALEEKGVETVSADLGDKDSLVKALQGAYAVFSVTDFWATMSREIEYQQGKNVADAAKTAGVQHFVWSTLINTSKSTNGKLTHISHFDGKADIEEYIKSMDLPASYYLPGFYASNLPGSLLRKDDSTGKYVLNLPVKEDAQIPIVDIEKDTGKFVKAILLNREATLGKYTYGTYAYLTPQQVVDGFKEAFPKAGEGATFQPISDETYKGVLGNFGMPEPVQVEMLENMLLLNKEFGYYAGADLKESLSIVTDKLVTWPEYLKTVPAFKDLE</sequence>
<reference evidence="4" key="2">
    <citation type="submission" date="2024-01" db="EMBL/GenBank/DDBJ databases">
        <title>Comparative genomics of Cryptococcus and Kwoniella reveals pathogenesis evolution and contrasting modes of karyotype evolution via chromosome fusion or intercentromeric recombination.</title>
        <authorList>
            <person name="Coelho M.A."/>
            <person name="David-Palma M."/>
            <person name="Shea T."/>
            <person name="Bowers K."/>
            <person name="McGinley-Smith S."/>
            <person name="Mohammad A.W."/>
            <person name="Gnirke A."/>
            <person name="Yurkov A.M."/>
            <person name="Nowrousian M."/>
            <person name="Sun S."/>
            <person name="Cuomo C.A."/>
            <person name="Heitman J."/>
        </authorList>
    </citation>
    <scope>NUCLEOTIDE SEQUENCE</scope>
    <source>
        <strain evidence="4">CBS 12478</strain>
    </source>
</reference>
<dbReference type="Gene3D" id="3.40.50.720">
    <property type="entry name" value="NAD(P)-binding Rossmann-like Domain"/>
    <property type="match status" value="1"/>
</dbReference>
<dbReference type="SUPFAM" id="SSF51735">
    <property type="entry name" value="NAD(P)-binding Rossmann-fold domains"/>
    <property type="match status" value="1"/>
</dbReference>
<dbReference type="PANTHER" id="PTHR42748">
    <property type="entry name" value="NITROGEN METABOLITE REPRESSION PROTEIN NMRA FAMILY MEMBER"/>
    <property type="match status" value="1"/>
</dbReference>
<accession>A0A5M6BVI2</accession>
<evidence type="ECO:0000259" key="3">
    <source>
        <dbReference type="Pfam" id="PF05368"/>
    </source>
</evidence>
<dbReference type="Gene3D" id="3.90.25.10">
    <property type="entry name" value="UDP-galactose 4-epimerase, domain 1"/>
    <property type="match status" value="1"/>
</dbReference>
<proteinExistence type="inferred from homology"/>
<evidence type="ECO:0000256" key="2">
    <source>
        <dbReference type="ARBA" id="ARBA00022857"/>
    </source>
</evidence>
<evidence type="ECO:0000313" key="5">
    <source>
        <dbReference type="Proteomes" id="UP000322225"/>
    </source>
</evidence>
<dbReference type="Pfam" id="PF05368">
    <property type="entry name" value="NmrA"/>
    <property type="match status" value="1"/>
</dbReference>
<organism evidence="4 5">
    <name type="scientific">Kwoniella shandongensis</name>
    <dbReference type="NCBI Taxonomy" id="1734106"/>
    <lineage>
        <taxon>Eukaryota</taxon>
        <taxon>Fungi</taxon>
        <taxon>Dikarya</taxon>
        <taxon>Basidiomycota</taxon>
        <taxon>Agaricomycotina</taxon>
        <taxon>Tremellomycetes</taxon>
        <taxon>Tremellales</taxon>
        <taxon>Cryptococcaceae</taxon>
        <taxon>Kwoniella</taxon>
    </lineage>
</organism>
<name>A0A5M6BVI2_9TREE</name>
<dbReference type="EMBL" id="CP144055">
    <property type="protein sequence ID" value="WWD18262.1"/>
    <property type="molecule type" value="Genomic_DNA"/>
</dbReference>
<keyword evidence="2" id="KW-0521">NADP</keyword>
<evidence type="ECO:0000256" key="1">
    <source>
        <dbReference type="ARBA" id="ARBA00006328"/>
    </source>
</evidence>
<dbReference type="RefSeq" id="XP_031859691.1">
    <property type="nucleotide sequence ID" value="XM_032006110.1"/>
</dbReference>
<dbReference type="InterPro" id="IPR051164">
    <property type="entry name" value="NmrA-like_oxidored"/>
</dbReference>